<dbReference type="PANTHER" id="PTHR43240">
    <property type="entry name" value="1,4-DIHYDROXY-2-NAPHTHOYL-COA THIOESTERASE 1"/>
    <property type="match status" value="1"/>
</dbReference>
<dbReference type="InterPro" id="IPR029069">
    <property type="entry name" value="HotDog_dom_sf"/>
</dbReference>
<name>A0A370H0J9_9BACI</name>
<evidence type="ECO:0000259" key="2">
    <source>
        <dbReference type="Pfam" id="PF03061"/>
    </source>
</evidence>
<dbReference type="InterPro" id="IPR006683">
    <property type="entry name" value="Thioestr_dom"/>
</dbReference>
<feature type="domain" description="Thioesterase" evidence="2">
    <location>
        <begin position="74"/>
        <end position="149"/>
    </location>
</feature>
<dbReference type="GO" id="GO:0016289">
    <property type="term" value="F:acyl-CoA hydrolase activity"/>
    <property type="evidence" value="ECO:0007669"/>
    <property type="project" value="UniProtKB-ARBA"/>
</dbReference>
<evidence type="ECO:0000256" key="1">
    <source>
        <dbReference type="ARBA" id="ARBA00022801"/>
    </source>
</evidence>
<evidence type="ECO:0000313" key="4">
    <source>
        <dbReference type="Proteomes" id="UP000255326"/>
    </source>
</evidence>
<reference evidence="3 4" key="1">
    <citation type="submission" date="2018-07" db="EMBL/GenBank/DDBJ databases">
        <title>Genomic Encyclopedia of Type Strains, Phase IV (KMG-IV): sequencing the most valuable type-strain genomes for metagenomic binning, comparative biology and taxonomic classification.</title>
        <authorList>
            <person name="Goeker M."/>
        </authorList>
    </citation>
    <scope>NUCLEOTIDE SEQUENCE [LARGE SCALE GENOMIC DNA]</scope>
    <source>
        <strain evidence="3 4">DSM 25281</strain>
    </source>
</reference>
<dbReference type="RefSeq" id="WP_114743799.1">
    <property type="nucleotide sequence ID" value="NZ_QQAY01000001.1"/>
</dbReference>
<dbReference type="Gene3D" id="3.10.129.10">
    <property type="entry name" value="Hotdog Thioesterase"/>
    <property type="match status" value="1"/>
</dbReference>
<comment type="caution">
    <text evidence="3">The sequence shown here is derived from an EMBL/GenBank/DDBJ whole genome shotgun (WGS) entry which is preliminary data.</text>
</comment>
<accession>A0A370H0J9</accession>
<proteinExistence type="predicted"/>
<dbReference type="InterPro" id="IPR003736">
    <property type="entry name" value="PAAI_dom"/>
</dbReference>
<sequence length="162" mass="17324">MKEELHDLLNDCINDAAEDDLLAIKQLLEGVKRKQHGLNGSYIGSILHMEKTVTENDRFSVTIPINEVTSNSLGILHGGITATVLDSAMGTLANILLPEGFGAVTSNLNIHYISPGLGNTITATATIVHKGSKTMVVEGEVLRDDGKKIAHCTGTFFVIKKG</sequence>
<organism evidence="3 4">
    <name type="scientific">Falsibacillus pallidus</name>
    <dbReference type="NCBI Taxonomy" id="493781"/>
    <lineage>
        <taxon>Bacteria</taxon>
        <taxon>Bacillati</taxon>
        <taxon>Bacillota</taxon>
        <taxon>Bacilli</taxon>
        <taxon>Bacillales</taxon>
        <taxon>Bacillaceae</taxon>
        <taxon>Falsibacillus</taxon>
    </lineage>
</organism>
<dbReference type="OrthoDB" id="2139465at2"/>
<dbReference type="NCBIfam" id="TIGR00369">
    <property type="entry name" value="unchar_dom_1"/>
    <property type="match status" value="1"/>
</dbReference>
<keyword evidence="4" id="KW-1185">Reference proteome</keyword>
<dbReference type="Proteomes" id="UP000255326">
    <property type="component" value="Unassembled WGS sequence"/>
</dbReference>
<gene>
    <name evidence="3" type="ORF">DFR59_101242</name>
</gene>
<dbReference type="Pfam" id="PF03061">
    <property type="entry name" value="4HBT"/>
    <property type="match status" value="1"/>
</dbReference>
<evidence type="ECO:0000313" key="3">
    <source>
        <dbReference type="EMBL" id="RDI47583.1"/>
    </source>
</evidence>
<dbReference type="SUPFAM" id="SSF54637">
    <property type="entry name" value="Thioesterase/thiol ester dehydrase-isomerase"/>
    <property type="match status" value="1"/>
</dbReference>
<protein>
    <submittedName>
        <fullName evidence="3">Uncharacterized protein (TIGR00369 family)</fullName>
    </submittedName>
</protein>
<dbReference type="CDD" id="cd03443">
    <property type="entry name" value="PaaI_thioesterase"/>
    <property type="match status" value="1"/>
</dbReference>
<dbReference type="AlphaFoldDB" id="A0A370H0J9"/>
<keyword evidence="1" id="KW-0378">Hydrolase</keyword>
<dbReference type="EMBL" id="QQAY01000001">
    <property type="protein sequence ID" value="RDI47583.1"/>
    <property type="molecule type" value="Genomic_DNA"/>
</dbReference>